<comment type="caution">
    <text evidence="5">The sequence shown here is derived from an EMBL/GenBank/DDBJ whole genome shotgun (WGS) entry which is preliminary data.</text>
</comment>
<evidence type="ECO:0000256" key="3">
    <source>
        <dbReference type="PROSITE-ProRule" id="PRU00479"/>
    </source>
</evidence>
<dbReference type="AlphaFoldDB" id="A0AAV2PSD4"/>
<dbReference type="InterPro" id="IPR036943">
    <property type="entry name" value="FN_type2_sf"/>
</dbReference>
<feature type="domain" description="Fibronectin type-II" evidence="4">
    <location>
        <begin position="66"/>
        <end position="99"/>
    </location>
</feature>
<keyword evidence="2" id="KW-1015">Disulfide bond</keyword>
<dbReference type="SUPFAM" id="SSF57440">
    <property type="entry name" value="Kringle-like"/>
    <property type="match status" value="2"/>
</dbReference>
<evidence type="ECO:0000259" key="4">
    <source>
        <dbReference type="PROSITE" id="PS51092"/>
    </source>
</evidence>
<keyword evidence="1" id="KW-0677">Repeat</keyword>
<accession>A0AAV2PSD4</accession>
<dbReference type="Pfam" id="PF00040">
    <property type="entry name" value="fn2"/>
    <property type="match status" value="2"/>
</dbReference>
<evidence type="ECO:0000313" key="5">
    <source>
        <dbReference type="EMBL" id="CAL4063476.1"/>
    </source>
</evidence>
<evidence type="ECO:0000256" key="1">
    <source>
        <dbReference type="ARBA" id="ARBA00022737"/>
    </source>
</evidence>
<reference evidence="5 6" key="1">
    <citation type="submission" date="2024-05" db="EMBL/GenBank/DDBJ databases">
        <authorList>
            <person name="Wallberg A."/>
        </authorList>
    </citation>
    <scope>NUCLEOTIDE SEQUENCE [LARGE SCALE GENOMIC DNA]</scope>
</reference>
<evidence type="ECO:0000256" key="2">
    <source>
        <dbReference type="ARBA" id="ARBA00023157"/>
    </source>
</evidence>
<feature type="non-terminal residue" evidence="5">
    <location>
        <position position="99"/>
    </location>
</feature>
<dbReference type="Gene3D" id="2.10.10.10">
    <property type="entry name" value="Fibronectin, type II, collagen-binding"/>
    <property type="match status" value="2"/>
</dbReference>
<organism evidence="5 6">
    <name type="scientific">Meganyctiphanes norvegica</name>
    <name type="common">Northern krill</name>
    <name type="synonym">Thysanopoda norvegica</name>
    <dbReference type="NCBI Taxonomy" id="48144"/>
    <lineage>
        <taxon>Eukaryota</taxon>
        <taxon>Metazoa</taxon>
        <taxon>Ecdysozoa</taxon>
        <taxon>Arthropoda</taxon>
        <taxon>Crustacea</taxon>
        <taxon>Multicrustacea</taxon>
        <taxon>Malacostraca</taxon>
        <taxon>Eumalacostraca</taxon>
        <taxon>Eucarida</taxon>
        <taxon>Euphausiacea</taxon>
        <taxon>Euphausiidae</taxon>
        <taxon>Meganyctiphanes</taxon>
    </lineage>
</organism>
<protein>
    <recommendedName>
        <fullName evidence="4">Fibronectin type-II domain-containing protein</fullName>
    </recommendedName>
</protein>
<dbReference type="Proteomes" id="UP001497623">
    <property type="component" value="Unassembled WGS sequence"/>
</dbReference>
<dbReference type="InterPro" id="IPR013806">
    <property type="entry name" value="Kringle-like"/>
</dbReference>
<evidence type="ECO:0000313" key="6">
    <source>
        <dbReference type="Proteomes" id="UP001497623"/>
    </source>
</evidence>
<gene>
    <name evidence="5" type="ORF">MNOR_LOCUS3376</name>
</gene>
<dbReference type="SMART" id="SM00059">
    <property type="entry name" value="FN2"/>
    <property type="match status" value="1"/>
</dbReference>
<sequence length="99" mass="11159">GPSKQSYSSQCLFPFTYKSVTYYVCTKVDSKVAWCAAKIDTQRRVTKAIACHDPDSDESKLVVLTESGSECHLPFNYQGMWHFGCIKTPNSPRPWCATQ</sequence>
<comment type="caution">
    <text evidence="3">Lacks conserved residue(s) required for the propagation of feature annotation.</text>
</comment>
<dbReference type="InterPro" id="IPR000562">
    <property type="entry name" value="FN_type2_dom"/>
</dbReference>
<proteinExistence type="predicted"/>
<feature type="non-terminal residue" evidence="5">
    <location>
        <position position="1"/>
    </location>
</feature>
<dbReference type="EMBL" id="CAXKWB010001151">
    <property type="protein sequence ID" value="CAL4063476.1"/>
    <property type="molecule type" value="Genomic_DNA"/>
</dbReference>
<name>A0AAV2PSD4_MEGNR</name>
<dbReference type="PROSITE" id="PS51092">
    <property type="entry name" value="FN2_2"/>
    <property type="match status" value="1"/>
</dbReference>
<keyword evidence="6" id="KW-1185">Reference proteome</keyword>